<dbReference type="EMBL" id="JAYWLU010000003">
    <property type="protein sequence ID" value="MEX3593855.1"/>
    <property type="molecule type" value="Genomic_DNA"/>
</dbReference>
<dbReference type="Gene3D" id="3.40.50.300">
    <property type="entry name" value="P-loop containing nucleotide triphosphate hydrolases"/>
    <property type="match status" value="1"/>
</dbReference>
<evidence type="ECO:0000256" key="2">
    <source>
        <dbReference type="ARBA" id="ARBA00022475"/>
    </source>
</evidence>
<dbReference type="InterPro" id="IPR027417">
    <property type="entry name" value="P-loop_NTPase"/>
</dbReference>
<gene>
    <name evidence="9" type="primary">ugpC</name>
    <name evidence="9" type="ORF">VVR66_03920</name>
</gene>
<dbReference type="InterPro" id="IPR047641">
    <property type="entry name" value="ABC_transpr_MalK/UgpC-like"/>
</dbReference>
<evidence type="ECO:0000256" key="6">
    <source>
        <dbReference type="ARBA" id="ARBA00023136"/>
    </source>
</evidence>
<dbReference type="Gene3D" id="2.40.50.100">
    <property type="match status" value="1"/>
</dbReference>
<evidence type="ECO:0000256" key="3">
    <source>
        <dbReference type="ARBA" id="ARBA00022741"/>
    </source>
</evidence>
<organism evidence="9 10">
    <name type="scientific">Kocuria carniphila</name>
    <dbReference type="NCBI Taxonomy" id="262208"/>
    <lineage>
        <taxon>Bacteria</taxon>
        <taxon>Bacillati</taxon>
        <taxon>Actinomycetota</taxon>
        <taxon>Actinomycetes</taxon>
        <taxon>Micrococcales</taxon>
        <taxon>Micrococcaceae</taxon>
        <taxon>Kocuria</taxon>
    </lineage>
</organism>
<feature type="domain" description="ABC transporter" evidence="8">
    <location>
        <begin position="4"/>
        <end position="237"/>
    </location>
</feature>
<dbReference type="SUPFAM" id="SSF50331">
    <property type="entry name" value="MOP-like"/>
    <property type="match status" value="1"/>
</dbReference>
<evidence type="ECO:0000256" key="5">
    <source>
        <dbReference type="ARBA" id="ARBA00022967"/>
    </source>
</evidence>
<dbReference type="InterPro" id="IPR015855">
    <property type="entry name" value="ABC_transpr_MalK-like"/>
</dbReference>
<name>A0ABV3UZS9_9MICC</name>
<dbReference type="InterPro" id="IPR003593">
    <property type="entry name" value="AAA+_ATPase"/>
</dbReference>
<dbReference type="InterPro" id="IPR003439">
    <property type="entry name" value="ABC_transporter-like_ATP-bd"/>
</dbReference>
<dbReference type="Pfam" id="PF17912">
    <property type="entry name" value="OB_MalK"/>
    <property type="match status" value="1"/>
</dbReference>
<dbReference type="CDD" id="cd03301">
    <property type="entry name" value="ABC_MalK_N"/>
    <property type="match status" value="1"/>
</dbReference>
<keyword evidence="1" id="KW-0813">Transport</keyword>
<evidence type="ECO:0000256" key="7">
    <source>
        <dbReference type="SAM" id="MobiDB-lite"/>
    </source>
</evidence>
<feature type="compositionally biased region" description="Basic and acidic residues" evidence="7">
    <location>
        <begin position="386"/>
        <end position="445"/>
    </location>
</feature>
<feature type="compositionally biased region" description="Basic and acidic residues" evidence="7">
    <location>
        <begin position="453"/>
        <end position="482"/>
    </location>
</feature>
<dbReference type="Proteomes" id="UP001558481">
    <property type="component" value="Unassembled WGS sequence"/>
</dbReference>
<accession>A0ABV3UZS9</accession>
<keyword evidence="4 9" id="KW-0067">ATP-binding</keyword>
<dbReference type="SMART" id="SM00382">
    <property type="entry name" value="AAA"/>
    <property type="match status" value="1"/>
</dbReference>
<evidence type="ECO:0000256" key="1">
    <source>
        <dbReference type="ARBA" id="ARBA00022448"/>
    </source>
</evidence>
<dbReference type="GO" id="GO:0005524">
    <property type="term" value="F:ATP binding"/>
    <property type="evidence" value="ECO:0007669"/>
    <property type="project" value="UniProtKB-KW"/>
</dbReference>
<evidence type="ECO:0000313" key="10">
    <source>
        <dbReference type="Proteomes" id="UP001558481"/>
    </source>
</evidence>
<dbReference type="PROSITE" id="PS00211">
    <property type="entry name" value="ABC_TRANSPORTER_1"/>
    <property type="match status" value="1"/>
</dbReference>
<keyword evidence="6" id="KW-0472">Membrane</keyword>
<evidence type="ECO:0000256" key="4">
    <source>
        <dbReference type="ARBA" id="ARBA00022840"/>
    </source>
</evidence>
<sequence length="496" mass="54657">MAAITMQNLVKKYDDGFPAVNDVSIDVADGEFLILVGPSGCGKSTLLRMVVGLEDITSGELLIDGERVNDKAPRDRNLSMVFQNYALYPHLTVYENIAFPLRLSKGQFSNDEIDRKVRAASDTLDLDDHLERKPANLSGGQRQRVAMGRAIVRDADAFLFDEPLSNLDAKLRGQMRTEIAQLQRRMGITSIYVTHDQTEAMTLGDRVAVLKKGVLQQIASPRELYEQPVNLFVAGFIGAPSMNFLPARIEGNVFKTPIGDIDVPERVQQKVSGKNDIVLLGLRPEHFEDSKFVDEAKVPHGTTFEAEFTHTEWLGNQQYGYIQFEQDQAVKHKLDELAKDLDADEMPSQVVVSLDASSRIRGGTAANIWLDARRMHVFDPETGENLTRDEEAGAELTREATEEREAEIERARQKADRESGGTHRDNGAAHTGDRTADTRRTDAGDRATAGGRSDADALRTDTRDGNATGDRPEAGGRHRADDAPWQGQGQGGSTSA</sequence>
<dbReference type="NCBIfam" id="NF008653">
    <property type="entry name" value="PRK11650.1"/>
    <property type="match status" value="1"/>
</dbReference>
<reference evidence="9 10" key="1">
    <citation type="journal article" date="2024" name="Fungal Genet. Biol.">
        <title>The porcine skin microbiome exhibits broad fungal antagonism.</title>
        <authorList>
            <person name="De La Cruz K.F."/>
            <person name="Townsend E.C."/>
            <person name="Alex Cheong J.Z."/>
            <person name="Salamzade R."/>
            <person name="Liu A."/>
            <person name="Sandstrom S."/>
            <person name="Davila E."/>
            <person name="Huang L."/>
            <person name="Xu K.H."/>
            <person name="Wu S.Y."/>
            <person name="Meudt J.J."/>
            <person name="Shanmuganayagam D."/>
            <person name="Gibson A.L.F."/>
            <person name="Kalan L.R."/>
        </authorList>
    </citation>
    <scope>NUCLEOTIDE SEQUENCE [LARGE SCALE GENOMIC DNA]</scope>
    <source>
        <strain evidence="9 10">LK2625</strain>
    </source>
</reference>
<dbReference type="PANTHER" id="PTHR43875">
    <property type="entry name" value="MALTODEXTRIN IMPORT ATP-BINDING PROTEIN MSMX"/>
    <property type="match status" value="1"/>
</dbReference>
<feature type="region of interest" description="Disordered" evidence="7">
    <location>
        <begin position="381"/>
        <end position="496"/>
    </location>
</feature>
<keyword evidence="5" id="KW-1278">Translocase</keyword>
<keyword evidence="2" id="KW-1003">Cell membrane</keyword>
<dbReference type="PANTHER" id="PTHR43875:SF15">
    <property type="entry name" value="TREHALOSE IMPORT ATP-BINDING PROTEIN SUGC"/>
    <property type="match status" value="1"/>
</dbReference>
<dbReference type="InterPro" id="IPR008995">
    <property type="entry name" value="Mo/tungstate-bd_C_term_dom"/>
</dbReference>
<dbReference type="InterPro" id="IPR012340">
    <property type="entry name" value="NA-bd_OB-fold"/>
</dbReference>
<dbReference type="Gene3D" id="2.40.50.140">
    <property type="entry name" value="Nucleic acid-binding proteins"/>
    <property type="match status" value="1"/>
</dbReference>
<dbReference type="Pfam" id="PF00005">
    <property type="entry name" value="ABC_tran"/>
    <property type="match status" value="1"/>
</dbReference>
<evidence type="ECO:0000313" key="9">
    <source>
        <dbReference type="EMBL" id="MEX3593855.1"/>
    </source>
</evidence>
<dbReference type="PROSITE" id="PS50893">
    <property type="entry name" value="ABC_TRANSPORTER_2"/>
    <property type="match status" value="1"/>
</dbReference>
<protein>
    <submittedName>
        <fullName evidence="9">Sn-glycerol-3-phosphate ABC transporter ATP-binding protein UgpC</fullName>
    </submittedName>
</protein>
<dbReference type="SUPFAM" id="SSF52540">
    <property type="entry name" value="P-loop containing nucleoside triphosphate hydrolases"/>
    <property type="match status" value="1"/>
</dbReference>
<comment type="caution">
    <text evidence="9">The sequence shown here is derived from an EMBL/GenBank/DDBJ whole genome shotgun (WGS) entry which is preliminary data.</text>
</comment>
<evidence type="ECO:0000259" key="8">
    <source>
        <dbReference type="PROSITE" id="PS50893"/>
    </source>
</evidence>
<proteinExistence type="predicted"/>
<dbReference type="InterPro" id="IPR017871">
    <property type="entry name" value="ABC_transporter-like_CS"/>
</dbReference>
<dbReference type="RefSeq" id="WP_254049215.1">
    <property type="nucleotide sequence ID" value="NZ_JAYWLU010000003.1"/>
</dbReference>
<keyword evidence="3" id="KW-0547">Nucleotide-binding</keyword>
<keyword evidence="10" id="KW-1185">Reference proteome</keyword>
<dbReference type="InterPro" id="IPR040582">
    <property type="entry name" value="OB_MalK-like"/>
</dbReference>